<evidence type="ECO:0000256" key="1">
    <source>
        <dbReference type="SAM" id="Phobius"/>
    </source>
</evidence>
<feature type="transmembrane region" description="Helical" evidence="1">
    <location>
        <begin position="500"/>
        <end position="519"/>
    </location>
</feature>
<reference evidence="3" key="1">
    <citation type="journal article" date="2022" name="Int. J. Syst. Evol. Microbiol.">
        <title>A novel species of lactic acid bacteria, Ligilactobacillus pabuli sp. nov., isolated from alfalfa silage.</title>
        <authorList>
            <person name="Tohno M."/>
            <person name="Tanizawa Y."/>
            <person name="Sawada H."/>
            <person name="Sakamoto M."/>
            <person name="Ohkuma M."/>
            <person name="Kobayashi H."/>
        </authorList>
    </citation>
    <scope>NUCLEOTIDE SEQUENCE</scope>
    <source>
        <strain evidence="3">AF129</strain>
    </source>
</reference>
<evidence type="ECO:0008006" key="5">
    <source>
        <dbReference type="Google" id="ProtNLM"/>
    </source>
</evidence>
<keyword evidence="4" id="KW-1185">Reference proteome</keyword>
<dbReference type="Proteomes" id="UP001055149">
    <property type="component" value="Unassembled WGS sequence"/>
</dbReference>
<keyword evidence="1" id="KW-0812">Transmembrane</keyword>
<feature type="signal peptide" evidence="2">
    <location>
        <begin position="1"/>
        <end position="29"/>
    </location>
</feature>
<proteinExistence type="predicted"/>
<keyword evidence="1" id="KW-1133">Transmembrane helix</keyword>
<dbReference type="RefSeq" id="WP_244054957.1">
    <property type="nucleotide sequence ID" value="NZ_BQXH01000006.1"/>
</dbReference>
<evidence type="ECO:0000256" key="2">
    <source>
        <dbReference type="SAM" id="SignalP"/>
    </source>
</evidence>
<gene>
    <name evidence="3" type="ORF">LPAF129_08800</name>
</gene>
<keyword evidence="1" id="KW-0472">Membrane</keyword>
<comment type="caution">
    <text evidence="3">The sequence shown here is derived from an EMBL/GenBank/DDBJ whole genome shotgun (WGS) entry which is preliminary data.</text>
</comment>
<accession>A0ABQ5JJ49</accession>
<feature type="chain" id="PRO_5045238940" description="DUF2334 domain-containing protein" evidence="2">
    <location>
        <begin position="30"/>
        <end position="529"/>
    </location>
</feature>
<organism evidence="3 4">
    <name type="scientific">Ligilactobacillus pabuli</name>
    <dbReference type="NCBI Taxonomy" id="2886039"/>
    <lineage>
        <taxon>Bacteria</taxon>
        <taxon>Bacillati</taxon>
        <taxon>Bacillota</taxon>
        <taxon>Bacilli</taxon>
        <taxon>Lactobacillales</taxon>
        <taxon>Lactobacillaceae</taxon>
        <taxon>Ligilactobacillus</taxon>
    </lineage>
</organism>
<evidence type="ECO:0000313" key="3">
    <source>
        <dbReference type="EMBL" id="GKS81194.1"/>
    </source>
</evidence>
<name>A0ABQ5JJ49_9LACO</name>
<evidence type="ECO:0000313" key="4">
    <source>
        <dbReference type="Proteomes" id="UP001055149"/>
    </source>
</evidence>
<sequence length="529" mass="59361">MHNSKHLGRLLILSITMLSLFLFPIVAHAEQTTSNRVLLVYDSQNKAHQQETKIAAIQRILTSLQINVKTETAVEYHAGQLSHYQGVITLINWQQMKLTNTSFLRDRQNFTGPQLHVGPNLTSEETAGLQATPQKIYQQQLLLTGENDKLQQLLPFQQSLTVLTNLPANAQVIGHLKAQSSVLRQYPYGTIVGNHGYLPDFNTGGYSLMLATRTIAKLFANQKGNSTYQPLLTITKVTPYSNMELLDQLSQWLYSKGLPFAISTTTVEGKSNFHAFQRFTKVLRHVENRGGVIFLKTPVVGGVMSSSGPELNSLMDSYIIQSAQNQVFPVGISAPAYWNQDQVYRENALTKADQSLLLPNPTTVKYAHQDNQSMTFKNSFYGVSAASFNTSDSGQPLSLAAPSFAIPTALTFTMPNSQTSLTDLKRRIEQMNYHWLDPAAQMTPTMINSGTATISYRAGTYFLNGRAQEIKEQHQQAQTLKAVKPRELWVNRFFKAQGTVLMFFFVIAFIIFGLLIFVGRRIYVKMFKR</sequence>
<protein>
    <recommendedName>
        <fullName evidence="5">DUF2334 domain-containing protein</fullName>
    </recommendedName>
</protein>
<keyword evidence="2" id="KW-0732">Signal</keyword>
<dbReference type="EMBL" id="BQXH01000006">
    <property type="protein sequence ID" value="GKS81194.1"/>
    <property type="molecule type" value="Genomic_DNA"/>
</dbReference>